<reference evidence="1" key="1">
    <citation type="submission" date="2021-02" db="EMBL/GenBank/DDBJ databases">
        <title>Psilocybe cubensis genome.</title>
        <authorList>
            <person name="Mckernan K.J."/>
            <person name="Crawford S."/>
            <person name="Trippe A."/>
            <person name="Kane L.T."/>
            <person name="Mclaughlin S."/>
        </authorList>
    </citation>
    <scope>NUCLEOTIDE SEQUENCE [LARGE SCALE GENOMIC DNA]</scope>
    <source>
        <strain evidence="1">MGC-MH-2018</strain>
    </source>
</reference>
<gene>
    <name evidence="1" type="ORF">JR316_011170</name>
</gene>
<name>A0A8H7XNK7_PSICU</name>
<accession>A0A8H7XNK7</accession>
<organism evidence="1">
    <name type="scientific">Psilocybe cubensis</name>
    <name type="common">Psychedelic mushroom</name>
    <name type="synonym">Stropharia cubensis</name>
    <dbReference type="NCBI Taxonomy" id="181762"/>
    <lineage>
        <taxon>Eukaryota</taxon>
        <taxon>Fungi</taxon>
        <taxon>Dikarya</taxon>
        <taxon>Basidiomycota</taxon>
        <taxon>Agaricomycotina</taxon>
        <taxon>Agaricomycetes</taxon>
        <taxon>Agaricomycetidae</taxon>
        <taxon>Agaricales</taxon>
        <taxon>Agaricineae</taxon>
        <taxon>Strophariaceae</taxon>
        <taxon>Psilocybe</taxon>
    </lineage>
</organism>
<proteinExistence type="predicted"/>
<sequence>MHRTQSAATYLVGQSVEKQNDSRMLLDHQVPDSVQSVSHKQADLIPETEINELNQLHVSCRDMHNGPCAGLQDIRRDYEKHINAINHYREIERKELNETKMMLTSSMLDYATLLSEFQQAQDASDSQNQYFQTIIHKLSTELDATKATYWKDVQSILLDYQRSEAKLRIMHDEAIAAQRTLEERTKTLNELEILLEYEGAAREQLDEDLAYAQNALASECEVTAQTPANQGCISGALARELRQSEAQQSRERLVEDFITRLIAQISDATHVDQCDISSHQTPEAIDVLARYRTLAAIIGEFSTVIETNKGLTTMM</sequence>
<dbReference type="AlphaFoldDB" id="A0A8H7XNK7"/>
<protein>
    <submittedName>
        <fullName evidence="1">Uncharacterized protein</fullName>
    </submittedName>
</protein>
<comment type="caution">
    <text evidence="1">The sequence shown here is derived from an EMBL/GenBank/DDBJ whole genome shotgun (WGS) entry which is preliminary data.</text>
</comment>
<evidence type="ECO:0000313" key="1">
    <source>
        <dbReference type="EMBL" id="KAG5163973.1"/>
    </source>
</evidence>
<dbReference type="EMBL" id="JAFIQS010000013">
    <property type="protein sequence ID" value="KAG5163973.1"/>
    <property type="molecule type" value="Genomic_DNA"/>
</dbReference>